<reference evidence="1" key="2">
    <citation type="submission" date="2021-04" db="EMBL/GenBank/DDBJ databases">
        <authorList>
            <person name="Gilroy R."/>
        </authorList>
    </citation>
    <scope>NUCLEOTIDE SEQUENCE</scope>
    <source>
        <strain evidence="1">A6-441</strain>
    </source>
</reference>
<comment type="caution">
    <text evidence="1">The sequence shown here is derived from an EMBL/GenBank/DDBJ whole genome shotgun (WGS) entry which is preliminary data.</text>
</comment>
<keyword evidence="1" id="KW-0121">Carboxypeptidase</keyword>
<evidence type="ECO:0000313" key="1">
    <source>
        <dbReference type="EMBL" id="MBU3842555.1"/>
    </source>
</evidence>
<evidence type="ECO:0000313" key="2">
    <source>
        <dbReference type="Proteomes" id="UP000724657"/>
    </source>
</evidence>
<proteinExistence type="predicted"/>
<keyword evidence="1" id="KW-0378">Hydrolase</keyword>
<dbReference type="Gene3D" id="2.60.40.1120">
    <property type="entry name" value="Carboxypeptidase-like, regulatory domain"/>
    <property type="match status" value="1"/>
</dbReference>
<accession>A0A9E2KZZ2</accession>
<reference evidence="1" key="1">
    <citation type="journal article" date="2021" name="PeerJ">
        <title>Extensive microbial diversity within the chicken gut microbiome revealed by metagenomics and culture.</title>
        <authorList>
            <person name="Gilroy R."/>
            <person name="Ravi A."/>
            <person name="Getino M."/>
            <person name="Pursley I."/>
            <person name="Horton D.L."/>
            <person name="Alikhan N.F."/>
            <person name="Baker D."/>
            <person name="Gharbi K."/>
            <person name="Hall N."/>
            <person name="Watson M."/>
            <person name="Adriaenssens E.M."/>
            <person name="Foster-Nyarko E."/>
            <person name="Jarju S."/>
            <person name="Secka A."/>
            <person name="Antonio M."/>
            <person name="Oren A."/>
            <person name="Chaudhuri R.R."/>
            <person name="La Ragione R."/>
            <person name="Hildebrand F."/>
            <person name="Pallen M.J."/>
        </authorList>
    </citation>
    <scope>NUCLEOTIDE SEQUENCE</scope>
    <source>
        <strain evidence="1">A6-441</strain>
    </source>
</reference>
<dbReference type="EMBL" id="JAHLFN010000059">
    <property type="protein sequence ID" value="MBU3842555.1"/>
    <property type="molecule type" value="Genomic_DNA"/>
</dbReference>
<dbReference type="GO" id="GO:0004180">
    <property type="term" value="F:carboxypeptidase activity"/>
    <property type="evidence" value="ECO:0007669"/>
    <property type="project" value="UniProtKB-KW"/>
</dbReference>
<organism evidence="1 2">
    <name type="scientific">Candidatus Fusobacterium pullicola</name>
    <dbReference type="NCBI Taxonomy" id="2838601"/>
    <lineage>
        <taxon>Bacteria</taxon>
        <taxon>Fusobacteriati</taxon>
        <taxon>Fusobacteriota</taxon>
        <taxon>Fusobacteriia</taxon>
        <taxon>Fusobacteriales</taxon>
        <taxon>Fusobacteriaceae</taxon>
        <taxon>Fusobacterium</taxon>
    </lineage>
</organism>
<dbReference type="AlphaFoldDB" id="A0A9E2KZZ2"/>
<keyword evidence="1" id="KW-0645">Protease</keyword>
<name>A0A9E2KZZ2_9FUSO</name>
<dbReference type="Proteomes" id="UP000724657">
    <property type="component" value="Unassembled WGS sequence"/>
</dbReference>
<protein>
    <submittedName>
        <fullName evidence="1">Carboxypeptidase-like regulatory domain-containing protein</fullName>
    </submittedName>
</protein>
<gene>
    <name evidence="1" type="ORF">IAA47_06180</name>
</gene>
<sequence>MRRAFFAFLFINLFFITFSKNITFDFNMPTGKVEYFKAGDINTQSNYFYDGTLTLDLEEKEYYFLLTSTDFPPIQKIIDVKTIKKPIQISFTKDNYVCIEGKVTSDYSNIGNVIVSFINSENKSFNFTTDIFGKFTAFVPVGNYSVEADRFGYTLNKKNKIIYNFTSTTKPYSIELNLVELPCFIQGKVVDEEGHTIPYPKLFIKNGENIIQGEGDEFGMFKFPVDSGIVTILAQKYSFIQNGVVRKIDKNSSITNIEIALSKVKYNISGTIVNGIKALPGMELQLVNEDNSKITTIFSDENGSFEFYKIPGNRKVFILVIKDGKILKKSELITLDNDIKNFNIILN</sequence>
<dbReference type="SUPFAM" id="SSF49464">
    <property type="entry name" value="Carboxypeptidase regulatory domain-like"/>
    <property type="match status" value="1"/>
</dbReference>
<dbReference type="InterPro" id="IPR008969">
    <property type="entry name" value="CarboxyPept-like_regulatory"/>
</dbReference>